<gene>
    <name evidence="3" type="ORF">LK10_17625</name>
</gene>
<dbReference type="OrthoDB" id="3695950at2"/>
<keyword evidence="2" id="KW-0472">Membrane</keyword>
<dbReference type="STRING" id="1338436.LK10_17625"/>
<dbReference type="AlphaFoldDB" id="A0A0B2AC94"/>
<evidence type="ECO:0000256" key="2">
    <source>
        <dbReference type="SAM" id="Phobius"/>
    </source>
</evidence>
<evidence type="ECO:0008006" key="5">
    <source>
        <dbReference type="Google" id="ProtNLM"/>
    </source>
</evidence>
<organism evidence="3 4">
    <name type="scientific">Sinomonas humi</name>
    <dbReference type="NCBI Taxonomy" id="1338436"/>
    <lineage>
        <taxon>Bacteria</taxon>
        <taxon>Bacillati</taxon>
        <taxon>Actinomycetota</taxon>
        <taxon>Actinomycetes</taxon>
        <taxon>Micrococcales</taxon>
        <taxon>Micrococcaceae</taxon>
        <taxon>Sinomonas</taxon>
    </lineage>
</organism>
<dbReference type="RefSeq" id="WP_043126447.1">
    <property type="nucleotide sequence ID" value="NZ_JTDL01000144.1"/>
</dbReference>
<feature type="compositionally biased region" description="Basic and acidic residues" evidence="1">
    <location>
        <begin position="246"/>
        <end position="268"/>
    </location>
</feature>
<name>A0A0B2AC94_9MICC</name>
<comment type="caution">
    <text evidence="3">The sequence shown here is derived from an EMBL/GenBank/DDBJ whole genome shotgun (WGS) entry which is preliminary data.</text>
</comment>
<keyword evidence="4" id="KW-1185">Reference proteome</keyword>
<feature type="region of interest" description="Disordered" evidence="1">
    <location>
        <begin position="202"/>
        <end position="268"/>
    </location>
</feature>
<evidence type="ECO:0000256" key="1">
    <source>
        <dbReference type="SAM" id="MobiDB-lite"/>
    </source>
</evidence>
<feature type="transmembrane region" description="Helical" evidence="2">
    <location>
        <begin position="172"/>
        <end position="196"/>
    </location>
</feature>
<feature type="compositionally biased region" description="Basic and acidic residues" evidence="1">
    <location>
        <begin position="204"/>
        <end position="219"/>
    </location>
</feature>
<feature type="transmembrane region" description="Helical" evidence="2">
    <location>
        <begin position="14"/>
        <end position="35"/>
    </location>
</feature>
<protein>
    <recommendedName>
        <fullName evidence="5">Polysaccharide chain length determinant N-terminal domain-containing protein</fullName>
    </recommendedName>
</protein>
<sequence length="268" mass="28212">MKLRTLGAAIIRRWYALVSGLLVVGGLSYFLYGLIPVDYKVSGSAVLLPSEQSVGAGGNPYLFLSGLGQAMDVLTRKMTAPDVTSRLTADFPRTTYTAAPDVTSGSSILVVTVKSSSSAQATAALAAVLNDVPVELSAMQDELKVPSNSRISSMQVAQPDAPIVDGKPRIQAVAAVGVAGLLVAVLFTALLDGILLRRAAGRVRSRDSREDKSEAKLEAASDDEQGNSREADPVLVGIGLSNNRGNDGESLRRDENSPSRRRSANDRS</sequence>
<keyword evidence="2" id="KW-0812">Transmembrane</keyword>
<accession>A0A0B2AC94</accession>
<proteinExistence type="predicted"/>
<evidence type="ECO:0000313" key="4">
    <source>
        <dbReference type="Proteomes" id="UP000030982"/>
    </source>
</evidence>
<dbReference type="EMBL" id="JTDL01000144">
    <property type="protein sequence ID" value="KHL01230.1"/>
    <property type="molecule type" value="Genomic_DNA"/>
</dbReference>
<evidence type="ECO:0000313" key="3">
    <source>
        <dbReference type="EMBL" id="KHL01230.1"/>
    </source>
</evidence>
<reference evidence="3 4" key="1">
    <citation type="submission" date="2014-09" db="EMBL/GenBank/DDBJ databases">
        <title>Genome sequence of Sinomonas sp. MUSC 117.</title>
        <authorList>
            <person name="Lee L.-H."/>
        </authorList>
    </citation>
    <scope>NUCLEOTIDE SEQUENCE [LARGE SCALE GENOMIC DNA]</scope>
    <source>
        <strain evidence="3 4">MUSC 117</strain>
    </source>
</reference>
<keyword evidence="2" id="KW-1133">Transmembrane helix</keyword>
<dbReference type="Proteomes" id="UP000030982">
    <property type="component" value="Unassembled WGS sequence"/>
</dbReference>